<accession>A0A0K1W2F7</accession>
<dbReference type="STRING" id="216942.SLITO_v1c07360"/>
<dbReference type="OrthoDB" id="386933at2"/>
<evidence type="ECO:0000256" key="5">
    <source>
        <dbReference type="ARBA" id="ARBA00023136"/>
    </source>
</evidence>
<dbReference type="KEGG" id="sll:SLITO_v1c07360"/>
<feature type="transmembrane region" description="Helical" evidence="6">
    <location>
        <begin position="751"/>
        <end position="770"/>
    </location>
</feature>
<dbReference type="PATRIC" id="fig|216942.3.peg.748"/>
<evidence type="ECO:0000256" key="4">
    <source>
        <dbReference type="ARBA" id="ARBA00022989"/>
    </source>
</evidence>
<comment type="subcellular location">
    <subcellularLocation>
        <location evidence="1">Cell membrane</location>
        <topology evidence="1">Multi-pass membrane protein</topology>
    </subcellularLocation>
</comment>
<keyword evidence="3 6" id="KW-0812">Transmembrane</keyword>
<feature type="transmembrane region" description="Helical" evidence="6">
    <location>
        <begin position="1403"/>
        <end position="1425"/>
    </location>
</feature>
<evidence type="ECO:0000313" key="8">
    <source>
        <dbReference type="EMBL" id="AKX34361.1"/>
    </source>
</evidence>
<keyword evidence="9" id="KW-1185">Reference proteome</keyword>
<keyword evidence="4 6" id="KW-1133">Transmembrane helix</keyword>
<evidence type="ECO:0000313" key="9">
    <source>
        <dbReference type="Proteomes" id="UP000067476"/>
    </source>
</evidence>
<dbReference type="RefSeq" id="WP_075058450.1">
    <property type="nucleotide sequence ID" value="NZ_CP012357.1"/>
</dbReference>
<evidence type="ECO:0000256" key="3">
    <source>
        <dbReference type="ARBA" id="ARBA00022692"/>
    </source>
</evidence>
<evidence type="ECO:0000259" key="7">
    <source>
        <dbReference type="Pfam" id="PF02687"/>
    </source>
</evidence>
<feature type="transmembrane region" description="Helical" evidence="6">
    <location>
        <begin position="581"/>
        <end position="605"/>
    </location>
</feature>
<feature type="transmembrane region" description="Helical" evidence="6">
    <location>
        <begin position="1355"/>
        <end position="1383"/>
    </location>
</feature>
<feature type="transmembrane region" description="Helical" evidence="6">
    <location>
        <begin position="675"/>
        <end position="701"/>
    </location>
</feature>
<feature type="domain" description="ABC3 transporter permease C-terminal" evidence="7">
    <location>
        <begin position="1311"/>
        <end position="1428"/>
    </location>
</feature>
<keyword evidence="5 6" id="KW-0472">Membrane</keyword>
<evidence type="ECO:0000256" key="1">
    <source>
        <dbReference type="ARBA" id="ARBA00004651"/>
    </source>
</evidence>
<organism evidence="8 9">
    <name type="scientific">Spiroplasma litorale</name>
    <dbReference type="NCBI Taxonomy" id="216942"/>
    <lineage>
        <taxon>Bacteria</taxon>
        <taxon>Bacillati</taxon>
        <taxon>Mycoplasmatota</taxon>
        <taxon>Mollicutes</taxon>
        <taxon>Entomoplasmatales</taxon>
        <taxon>Spiroplasmataceae</taxon>
        <taxon>Spiroplasma</taxon>
    </lineage>
</organism>
<gene>
    <name evidence="8" type="ORF">SLITO_v1c07360</name>
</gene>
<dbReference type="Pfam" id="PF02687">
    <property type="entry name" value="FtsX"/>
    <property type="match status" value="2"/>
</dbReference>
<feature type="domain" description="ABC3 transporter permease C-terminal" evidence="7">
    <location>
        <begin position="587"/>
        <end position="706"/>
    </location>
</feature>
<feature type="transmembrane region" description="Helical" evidence="6">
    <location>
        <begin position="1301"/>
        <end position="1334"/>
    </location>
</feature>
<evidence type="ECO:0000256" key="6">
    <source>
        <dbReference type="SAM" id="Phobius"/>
    </source>
</evidence>
<dbReference type="GO" id="GO:0005886">
    <property type="term" value="C:plasma membrane"/>
    <property type="evidence" value="ECO:0007669"/>
    <property type="project" value="UniProtKB-SubCell"/>
</dbReference>
<dbReference type="InterPro" id="IPR003838">
    <property type="entry name" value="ABC3_permease_C"/>
</dbReference>
<protein>
    <recommendedName>
        <fullName evidence="7">ABC3 transporter permease C-terminal domain-containing protein</fullName>
    </recommendedName>
</protein>
<reference evidence="8 9" key="1">
    <citation type="journal article" date="2015" name="Genome Announc.">
        <title>Complete Genome Sequence of Spiroplasma litorale TN-1T (DSM 21781), a Bacterium Isolated from a Green-Eyed Horsefly (Tabanus nigrovittatus).</title>
        <authorList>
            <person name="Lo W.S."/>
            <person name="Lai Y.C."/>
            <person name="Lien Y.W."/>
            <person name="Wang T.H."/>
            <person name="Kuo C.H."/>
        </authorList>
    </citation>
    <scope>NUCLEOTIDE SEQUENCE [LARGE SCALE GENOMIC DNA]</scope>
    <source>
        <strain evidence="8 9">TN-1</strain>
    </source>
</reference>
<feature type="transmembrane region" description="Helical" evidence="6">
    <location>
        <begin position="20"/>
        <end position="43"/>
    </location>
</feature>
<keyword evidence="2" id="KW-1003">Cell membrane</keyword>
<proteinExistence type="predicted"/>
<evidence type="ECO:0000256" key="2">
    <source>
        <dbReference type="ARBA" id="ARBA00022475"/>
    </source>
</evidence>
<sequence length="1438" mass="166857">MLLFKNGLRKLLKDYTQFTIYIVLIFVSVIFTSTFGIVASNLISSNDNISKNFKGFDYSYRFNSSGYKSNDTQTFSPWFAFNTELVKNNSKISEENMPTLNFGNDKALQEYYFNPYCENSFSEDCYDSSVYSKDGKKNINFHFGDVEGIDPPRNSHYYPSDEKAVLKMTNADKFNIVKRAKFGDLYKFNLDSTFFKESLIGKLYAKFNNFDYEFNNLSKEAKKSALDIFDFMFYLNNSFVTYSIKKEILDIYNTQDKIEEKIEKINSHVNQGFNKKGEKNDVYYTNSNLQKFTKEEKALYNKYASVYIRNYESEEFFKTLEHQEGYIINSKHLTSRNWFDSFMEVLGDLTNFDTTITNEVVMWGLDGEKYRYISSFYNTKIDNKYKVEFYNSELNTIYEKIDGDDVFTENSYLTSLGHYRNSTLSLGKSYNIFPGDIKDEQKYRLDGIMTNALNLYPTIYEEDLMVNQENSAIFYISTSLYGRRFRTNSNDQNYIDPSKYQDVSRVYLKYHDEEKTNVSEDVDTYKLYLADNILNLGKIVEQIKNPENELKTSLSRANIQSFDELTTLKLRSSLFNKIVKIFYWIAIVFSFLFVISLCFVIQRLFKKVMDSQRSQIGNLKSLGYSNMKIVFNYIAYMCIPVFLIVPVGWGVSLFVQKILNVIFATYFEIPETFSVNWIALLAEFGFFLCLISIMVFLVSYFKIRQSPLKLLEPPNNAKPRLFLTKIFSKFKFISFKSKLRNIIFASSFKDLISFFFVMFLSTIVLSISTITPNILKEMSTEYYKNMNYNNEYGFSENVSNNPFSRYAFYNSNYKIASVNNDASIFNIQIQDKKTNKYHSLIDPGEVSYWKSNSNLFAEYIQDAFLYNLATFKGTLVSPAVLENVIDLSKQIDATTHNVVSQFTNTFACRILPQLFNQQEITDEKDFNNCIKSISGNILPSSIKERWDRNEDNYKNFSFNFSKIPFNKEKDSLYTKVNVQLNKKDGIDAIGYGIDLNNKSNLNLKNKDIIKYSENQKDIPIIINRKLQLQGYSVGSYLNSKLSHDYLTIIDNNKSPLIVDKDWWSLENSNSSIWDVNLSKLTYWKETNNLSNFYYEEDGDRKEFVNPKNILLKLPKSQVNNEEVSKINEEYTKYSNKKIKEDSSYYYINPFDIYIYEDDGVTTMPLFNQLVQTGLTNSWLNIALKNSVITNTTFYDDIKNLKIVGVDDFYDGYKFYFDQLNANKLLGYNNFDSVLNIDGQTKINIWSNAKISTNETNSDQLEKIILNPDSGNNTMAGFIDYMKQAINQSDSINTKKDAINKLLSSVISIATIFISISMIAATIVIFLITDIFIGRYKTFMANMRIFGYSMREINSIIIWIFLPIAFIASLLAIGAVILLIYLIIPEILVSVNIAVPMIFNYVLIPGVFLLSLTMFLISYISIIFGVSKIRLASLIGNES</sequence>
<name>A0A0K1W2F7_9MOLU</name>
<feature type="transmembrane region" description="Helical" evidence="6">
    <location>
        <begin position="630"/>
        <end position="655"/>
    </location>
</feature>
<dbReference type="EMBL" id="CP012357">
    <property type="protein sequence ID" value="AKX34361.1"/>
    <property type="molecule type" value="Genomic_DNA"/>
</dbReference>
<dbReference type="Proteomes" id="UP000067476">
    <property type="component" value="Chromosome"/>
</dbReference>